<organism evidence="1 2">
    <name type="scientific">Neurospora intermedia</name>
    <dbReference type="NCBI Taxonomy" id="5142"/>
    <lineage>
        <taxon>Eukaryota</taxon>
        <taxon>Fungi</taxon>
        <taxon>Dikarya</taxon>
        <taxon>Ascomycota</taxon>
        <taxon>Pezizomycotina</taxon>
        <taxon>Sordariomycetes</taxon>
        <taxon>Sordariomycetidae</taxon>
        <taxon>Sordariales</taxon>
        <taxon>Sordariaceae</taxon>
        <taxon>Neurospora</taxon>
    </lineage>
</organism>
<proteinExistence type="predicted"/>
<gene>
    <name evidence="1" type="ORF">QR685DRAFT_453109</name>
</gene>
<reference evidence="1 2" key="1">
    <citation type="submission" date="2023-09" db="EMBL/GenBank/DDBJ databases">
        <title>Multi-omics analysis of a traditional fermented food reveals byproduct-associated fungal strains for waste-to-food upcycling.</title>
        <authorList>
            <consortium name="Lawrence Berkeley National Laboratory"/>
            <person name="Rekdal V.M."/>
            <person name="Villalobos-Escobedo J.M."/>
            <person name="Rodriguez-Valeron N."/>
            <person name="Garcia M.O."/>
            <person name="Vasquez D.P."/>
            <person name="Damayanti I."/>
            <person name="Sorensen P.M."/>
            <person name="Baidoo E.E."/>
            <person name="De Carvalho A.C."/>
            <person name="Riley R."/>
            <person name="Lipzen A."/>
            <person name="He G."/>
            <person name="Yan M."/>
            <person name="Haridas S."/>
            <person name="Daum C."/>
            <person name="Yoshinaga Y."/>
            <person name="Ng V."/>
            <person name="Grigoriev I.V."/>
            <person name="Munk R."/>
            <person name="Nuraida L."/>
            <person name="Wijaya C.H."/>
            <person name="Morales P.-C."/>
            <person name="Keasling J.D."/>
        </authorList>
    </citation>
    <scope>NUCLEOTIDE SEQUENCE [LARGE SCALE GENOMIC DNA]</scope>
    <source>
        <strain evidence="1 2">FGSC 2613</strain>
    </source>
</reference>
<sequence length="98" mass="11151">MPTPSLGPSNVAIIALHRGYDLLLVLSAEQIRIRTTLQALRDTLRGFLALPDHLHPSNWVTETERILEEAMEVEERLDLITEMMAAVTRCIEFLEQLI</sequence>
<comment type="caution">
    <text evidence="1">The sequence shown here is derived from an EMBL/GenBank/DDBJ whole genome shotgun (WGS) entry which is preliminary data.</text>
</comment>
<dbReference type="EMBL" id="JAVLET010000016">
    <property type="protein sequence ID" value="KAL0465500.1"/>
    <property type="molecule type" value="Genomic_DNA"/>
</dbReference>
<protein>
    <submittedName>
        <fullName evidence="1">Uncharacterized protein</fullName>
    </submittedName>
</protein>
<evidence type="ECO:0000313" key="2">
    <source>
        <dbReference type="Proteomes" id="UP001451303"/>
    </source>
</evidence>
<evidence type="ECO:0000313" key="1">
    <source>
        <dbReference type="EMBL" id="KAL0465500.1"/>
    </source>
</evidence>
<accession>A0ABR3CYI8</accession>
<dbReference type="Proteomes" id="UP001451303">
    <property type="component" value="Unassembled WGS sequence"/>
</dbReference>
<name>A0ABR3CYI8_NEUIN</name>
<keyword evidence="2" id="KW-1185">Reference proteome</keyword>